<keyword evidence="2" id="KW-0677">Repeat</keyword>
<keyword evidence="5" id="KW-0805">Transcription regulation</keyword>
<protein>
    <recommendedName>
        <fullName evidence="8">ABC transporter domain-containing protein</fullName>
    </recommendedName>
</protein>
<evidence type="ECO:0000256" key="1">
    <source>
        <dbReference type="ARBA" id="ARBA00022448"/>
    </source>
</evidence>
<dbReference type="InterPro" id="IPR046335">
    <property type="entry name" value="LacI/GalR-like_sensor"/>
</dbReference>
<evidence type="ECO:0000256" key="2">
    <source>
        <dbReference type="ARBA" id="ARBA00022737"/>
    </source>
</evidence>
<dbReference type="SMART" id="SM00382">
    <property type="entry name" value="AAA"/>
    <property type="match status" value="2"/>
</dbReference>
<dbReference type="InterPro" id="IPR050107">
    <property type="entry name" value="ABC_carbohydrate_import_ATPase"/>
</dbReference>
<dbReference type="PANTHER" id="PTHR43790">
    <property type="entry name" value="CARBOHYDRATE TRANSPORT ATP-BINDING PROTEIN MG119-RELATED"/>
    <property type="match status" value="1"/>
</dbReference>
<dbReference type="GO" id="GO:0005524">
    <property type="term" value="F:ATP binding"/>
    <property type="evidence" value="ECO:0007669"/>
    <property type="project" value="UniProtKB-KW"/>
</dbReference>
<evidence type="ECO:0000256" key="7">
    <source>
        <dbReference type="ARBA" id="ARBA00023163"/>
    </source>
</evidence>
<dbReference type="Gene3D" id="3.40.50.300">
    <property type="entry name" value="P-loop containing nucleotide triphosphate hydrolases"/>
    <property type="match status" value="2"/>
</dbReference>
<dbReference type="GO" id="GO:0003677">
    <property type="term" value="F:DNA binding"/>
    <property type="evidence" value="ECO:0007669"/>
    <property type="project" value="UniProtKB-KW"/>
</dbReference>
<dbReference type="CDD" id="cd03215">
    <property type="entry name" value="ABC_Carb_Monos_II"/>
    <property type="match status" value="1"/>
</dbReference>
<evidence type="ECO:0000313" key="10">
    <source>
        <dbReference type="Proteomes" id="UP001151287"/>
    </source>
</evidence>
<comment type="caution">
    <text evidence="9">The sequence shown here is derived from an EMBL/GenBank/DDBJ whole genome shotgun (WGS) entry which is preliminary data.</text>
</comment>
<dbReference type="CDD" id="cd03216">
    <property type="entry name" value="ABC_Carb_Monos_I"/>
    <property type="match status" value="1"/>
</dbReference>
<dbReference type="InterPro" id="IPR003593">
    <property type="entry name" value="AAA+_ATPase"/>
</dbReference>
<keyword evidence="4" id="KW-0067">ATP-binding</keyword>
<keyword evidence="7" id="KW-0804">Transcription</keyword>
<evidence type="ECO:0000259" key="8">
    <source>
        <dbReference type="PROSITE" id="PS50893"/>
    </source>
</evidence>
<dbReference type="InterPro" id="IPR028082">
    <property type="entry name" value="Peripla_BP_I"/>
</dbReference>
<dbReference type="SUPFAM" id="SSF52540">
    <property type="entry name" value="P-loop containing nucleoside triphosphate hydrolases"/>
    <property type="match status" value="2"/>
</dbReference>
<dbReference type="OrthoDB" id="8061355at2759"/>
<sequence length="800" mass="86075">MPSRPDPIVEVTGATVRYLSDAALDGVDFRMYPGEVHSLMGENGAGKSTLIKALTGAQRLDAGEIRVGGAPVRFSSPADAQRVGISAVYQEIDLLANLLRRRADDVLSDLGVEVDPASRLGGHSLAVQQLVAIARAISADVDVLVLDEPTSSLNAVEVGELFRVIRTLKRRGIAILFVSHFLEQVYEICDRVTVLRDGKLVGEYSTRELLRIDLVEKMLGASAAGLEAVAERKTDAAAGPATLSGRGLRTARGLRDADLDLAEGEVLGIAGLLGSGRSELARAITGVDPLEGGRLTLDGDDVAVRSPRQAMRKGIVYSSENRRVDGIIGDLSVLDNITLALQAQSGIFHRLPTRRRRELAASWVEALRIRPTDIDRPVRTLSGGNQQKVLLARLLALSPRIVVLDEPTRGIDVGAKAQIQRLVGELADNGLSIVYISAELDEVLRVAHLIAVMRQGELARIVPAAGLSSDALLALVAQAGPEDEVPHRVARAQQHAERARRHPRPRGAGDLAAALQPLPRRARAGHAAHPHDRPGHAGHRRLRPLSIATHFNFAAREARYNVDAISSPQNDVAAVRASVESLLRQRVDAIVLVVVDLDVLAGVLALDLDVPLVAAASTRHPHPQLVAIDQYHGARSAVRHLLEGGYERVRHLAGPPRNPDSVERARGWSDEIMAARAETAEPVHGDWSAASGHRIGLELDLKPGDGIFVANDHMAIGMLSALRERGLRVPEDVGVVGFDDLPESAFLYPSLTTVRQDFASLGRMIMQKVLLLVEEPETVSETTPLPTELVVRHSAPLARP</sequence>
<dbReference type="PROSITE" id="PS50893">
    <property type="entry name" value="ABC_TRANSPORTER_2"/>
    <property type="match status" value="2"/>
</dbReference>
<name>A0A9P9Z4D1_9POAL</name>
<feature type="domain" description="ABC transporter" evidence="8">
    <location>
        <begin position="231"/>
        <end position="480"/>
    </location>
</feature>
<dbReference type="InterPro" id="IPR027417">
    <property type="entry name" value="P-loop_NTPase"/>
</dbReference>
<keyword evidence="6" id="KW-0238">DNA-binding</keyword>
<dbReference type="CDD" id="cd01574">
    <property type="entry name" value="PBP1_LacI"/>
    <property type="match status" value="1"/>
</dbReference>
<feature type="domain" description="ABC transporter" evidence="8">
    <location>
        <begin position="9"/>
        <end position="222"/>
    </location>
</feature>
<dbReference type="EMBL" id="JAMQYH010001077">
    <property type="protein sequence ID" value="KAJ1681387.1"/>
    <property type="molecule type" value="Genomic_DNA"/>
</dbReference>
<dbReference type="Gene3D" id="3.40.50.2300">
    <property type="match status" value="2"/>
</dbReference>
<dbReference type="PANTHER" id="PTHR43790:SF9">
    <property type="entry name" value="GALACTOFURANOSE TRANSPORTER ATP-BINDING PROTEIN YTFR"/>
    <property type="match status" value="1"/>
</dbReference>
<dbReference type="Proteomes" id="UP001151287">
    <property type="component" value="Unassembled WGS sequence"/>
</dbReference>
<dbReference type="InterPro" id="IPR017871">
    <property type="entry name" value="ABC_transporter-like_CS"/>
</dbReference>
<evidence type="ECO:0000256" key="4">
    <source>
        <dbReference type="ARBA" id="ARBA00022840"/>
    </source>
</evidence>
<evidence type="ECO:0000313" key="9">
    <source>
        <dbReference type="EMBL" id="KAJ1681387.1"/>
    </source>
</evidence>
<keyword evidence="1" id="KW-0813">Transport</keyword>
<dbReference type="SUPFAM" id="SSF53822">
    <property type="entry name" value="Periplasmic binding protein-like I"/>
    <property type="match status" value="1"/>
</dbReference>
<dbReference type="Pfam" id="PF13377">
    <property type="entry name" value="Peripla_BP_3"/>
    <property type="match status" value="1"/>
</dbReference>
<evidence type="ECO:0000256" key="6">
    <source>
        <dbReference type="ARBA" id="ARBA00023125"/>
    </source>
</evidence>
<gene>
    <name evidence="9" type="ORF">LUZ63_023390</name>
</gene>
<keyword evidence="10" id="KW-1185">Reference proteome</keyword>
<accession>A0A9P9Z4D1</accession>
<reference evidence="9" key="1">
    <citation type="journal article" date="2022" name="Cell">
        <title>Repeat-based holocentromeres influence genome architecture and karyotype evolution.</title>
        <authorList>
            <person name="Hofstatter P.G."/>
            <person name="Thangavel G."/>
            <person name="Lux T."/>
            <person name="Neumann P."/>
            <person name="Vondrak T."/>
            <person name="Novak P."/>
            <person name="Zhang M."/>
            <person name="Costa L."/>
            <person name="Castellani M."/>
            <person name="Scott A."/>
            <person name="Toegelov H."/>
            <person name="Fuchs J."/>
            <person name="Mata-Sucre Y."/>
            <person name="Dias Y."/>
            <person name="Vanzela A.L.L."/>
            <person name="Huettel B."/>
            <person name="Almeida C.C.S."/>
            <person name="Simkova H."/>
            <person name="Souza G."/>
            <person name="Pedrosa-Harand A."/>
            <person name="Macas J."/>
            <person name="Mayer K.F.X."/>
            <person name="Houben A."/>
            <person name="Marques A."/>
        </authorList>
    </citation>
    <scope>NUCLEOTIDE SEQUENCE</scope>
    <source>
        <strain evidence="9">RhyBre1mFocal</strain>
    </source>
</reference>
<dbReference type="PROSITE" id="PS00211">
    <property type="entry name" value="ABC_TRANSPORTER_1"/>
    <property type="match status" value="1"/>
</dbReference>
<dbReference type="InterPro" id="IPR003439">
    <property type="entry name" value="ABC_transporter-like_ATP-bd"/>
</dbReference>
<dbReference type="AlphaFoldDB" id="A0A9P9Z4D1"/>
<organism evidence="9 10">
    <name type="scientific">Rhynchospora breviuscula</name>
    <dbReference type="NCBI Taxonomy" id="2022672"/>
    <lineage>
        <taxon>Eukaryota</taxon>
        <taxon>Viridiplantae</taxon>
        <taxon>Streptophyta</taxon>
        <taxon>Embryophyta</taxon>
        <taxon>Tracheophyta</taxon>
        <taxon>Spermatophyta</taxon>
        <taxon>Magnoliopsida</taxon>
        <taxon>Liliopsida</taxon>
        <taxon>Poales</taxon>
        <taxon>Cyperaceae</taxon>
        <taxon>Cyperoideae</taxon>
        <taxon>Rhynchosporeae</taxon>
        <taxon>Rhynchospora</taxon>
    </lineage>
</organism>
<evidence type="ECO:0000256" key="5">
    <source>
        <dbReference type="ARBA" id="ARBA00023015"/>
    </source>
</evidence>
<evidence type="ECO:0000256" key="3">
    <source>
        <dbReference type="ARBA" id="ARBA00022741"/>
    </source>
</evidence>
<keyword evidence="3" id="KW-0547">Nucleotide-binding</keyword>
<dbReference type="Pfam" id="PF00005">
    <property type="entry name" value="ABC_tran"/>
    <property type="match status" value="2"/>
</dbReference>
<dbReference type="GO" id="GO:0016887">
    <property type="term" value="F:ATP hydrolysis activity"/>
    <property type="evidence" value="ECO:0007669"/>
    <property type="project" value="InterPro"/>
</dbReference>
<proteinExistence type="predicted"/>